<evidence type="ECO:0000256" key="5">
    <source>
        <dbReference type="ARBA" id="ARBA00022968"/>
    </source>
</evidence>
<protein>
    <recommendedName>
        <fullName evidence="10">Fringe-like glycosyltransferase domain-containing protein</fullName>
    </recommendedName>
</protein>
<keyword evidence="12" id="KW-1185">Reference proteome</keyword>
<dbReference type="Gene3D" id="3.90.550.50">
    <property type="match status" value="1"/>
</dbReference>
<feature type="chain" id="PRO_5041373058" description="Fringe-like glycosyltransferase domain-containing protein" evidence="9">
    <location>
        <begin position="26"/>
        <end position="530"/>
    </location>
</feature>
<dbReference type="GO" id="GO:0012505">
    <property type="term" value="C:endomembrane system"/>
    <property type="evidence" value="ECO:0007669"/>
    <property type="project" value="UniProtKB-SubCell"/>
</dbReference>
<gene>
    <name evidence="11" type="ORF">NLU13_4376</name>
</gene>
<dbReference type="GO" id="GO:0016020">
    <property type="term" value="C:membrane"/>
    <property type="evidence" value="ECO:0007669"/>
    <property type="project" value="UniProtKB-SubCell"/>
</dbReference>
<proteinExistence type="predicted"/>
<evidence type="ECO:0000256" key="6">
    <source>
        <dbReference type="ARBA" id="ARBA00022989"/>
    </source>
</evidence>
<comment type="subcellular location">
    <subcellularLocation>
        <location evidence="8">Endomembrane system</location>
        <topology evidence="8">Single-pass membrane protein</topology>
    </subcellularLocation>
    <subcellularLocation>
        <location evidence="1">Membrane</location>
        <topology evidence="1">Single-pass type II membrane protein</topology>
    </subcellularLocation>
</comment>
<dbReference type="AlphaFoldDB" id="A0AA39GJ36"/>
<evidence type="ECO:0000256" key="8">
    <source>
        <dbReference type="ARBA" id="ARBA00037847"/>
    </source>
</evidence>
<evidence type="ECO:0000256" key="2">
    <source>
        <dbReference type="ARBA" id="ARBA00022676"/>
    </source>
</evidence>
<dbReference type="EMBL" id="JAPDFR010000003">
    <property type="protein sequence ID" value="KAK0388131.1"/>
    <property type="molecule type" value="Genomic_DNA"/>
</dbReference>
<keyword evidence="5" id="KW-0735">Signal-anchor</keyword>
<dbReference type="Proteomes" id="UP001175261">
    <property type="component" value="Unassembled WGS sequence"/>
</dbReference>
<evidence type="ECO:0000256" key="3">
    <source>
        <dbReference type="ARBA" id="ARBA00022679"/>
    </source>
</evidence>
<keyword evidence="6" id="KW-1133">Transmembrane helix</keyword>
<keyword evidence="9" id="KW-0732">Signal</keyword>
<keyword evidence="2" id="KW-0328">Glycosyltransferase</keyword>
<comment type="caution">
    <text evidence="11">The sequence shown here is derived from an EMBL/GenBank/DDBJ whole genome shotgun (WGS) entry which is preliminary data.</text>
</comment>
<name>A0AA39GJ36_SARSR</name>
<dbReference type="PANTHER" id="PTHR10811">
    <property type="entry name" value="FRINGE-RELATED"/>
    <property type="match status" value="1"/>
</dbReference>
<evidence type="ECO:0000256" key="4">
    <source>
        <dbReference type="ARBA" id="ARBA00022692"/>
    </source>
</evidence>
<evidence type="ECO:0000313" key="12">
    <source>
        <dbReference type="Proteomes" id="UP001175261"/>
    </source>
</evidence>
<dbReference type="GO" id="GO:0016757">
    <property type="term" value="F:glycosyltransferase activity"/>
    <property type="evidence" value="ECO:0007669"/>
    <property type="project" value="UniProtKB-KW"/>
</dbReference>
<dbReference type="Pfam" id="PF02434">
    <property type="entry name" value="Fringe"/>
    <property type="match status" value="1"/>
</dbReference>
<feature type="domain" description="Fringe-like glycosyltransferase" evidence="10">
    <location>
        <begin position="227"/>
        <end position="327"/>
    </location>
</feature>
<evidence type="ECO:0000256" key="9">
    <source>
        <dbReference type="SAM" id="SignalP"/>
    </source>
</evidence>
<evidence type="ECO:0000256" key="7">
    <source>
        <dbReference type="ARBA" id="ARBA00023136"/>
    </source>
</evidence>
<evidence type="ECO:0000313" key="11">
    <source>
        <dbReference type="EMBL" id="KAK0388131.1"/>
    </source>
</evidence>
<keyword evidence="3" id="KW-0808">Transferase</keyword>
<keyword evidence="7" id="KW-0472">Membrane</keyword>
<reference evidence="11" key="1">
    <citation type="submission" date="2022-10" db="EMBL/GenBank/DDBJ databases">
        <title>Determination and structural analysis of whole genome sequence of Sarocladium strictum F4-1.</title>
        <authorList>
            <person name="Hu L."/>
            <person name="Jiang Y."/>
        </authorList>
    </citation>
    <scope>NUCLEOTIDE SEQUENCE</scope>
    <source>
        <strain evidence="11">F4-1</strain>
    </source>
</reference>
<organism evidence="11 12">
    <name type="scientific">Sarocladium strictum</name>
    <name type="common">Black bundle disease fungus</name>
    <name type="synonym">Acremonium strictum</name>
    <dbReference type="NCBI Taxonomy" id="5046"/>
    <lineage>
        <taxon>Eukaryota</taxon>
        <taxon>Fungi</taxon>
        <taxon>Dikarya</taxon>
        <taxon>Ascomycota</taxon>
        <taxon>Pezizomycotina</taxon>
        <taxon>Sordariomycetes</taxon>
        <taxon>Hypocreomycetidae</taxon>
        <taxon>Hypocreales</taxon>
        <taxon>Sarocladiaceae</taxon>
        <taxon>Sarocladium</taxon>
    </lineage>
</organism>
<feature type="signal peptide" evidence="9">
    <location>
        <begin position="1"/>
        <end position="25"/>
    </location>
</feature>
<evidence type="ECO:0000256" key="1">
    <source>
        <dbReference type="ARBA" id="ARBA00004606"/>
    </source>
</evidence>
<dbReference type="InterPro" id="IPR003378">
    <property type="entry name" value="Fringe-like_glycosylTrfase"/>
</dbReference>
<accession>A0AA39GJ36</accession>
<evidence type="ECO:0000259" key="10">
    <source>
        <dbReference type="Pfam" id="PF02434"/>
    </source>
</evidence>
<sequence length="530" mass="60632">MRVIFTGLVVLLLYLGYILQPFSLGREHPVSIPLESKGHQYGHQQTLSLPSTAHTQNSPGTGQSAVRHLDCSIDRKHLSSVQQRYGLEDKFRYLKRYIRFHRKPELERKSMTQIPHPFLASEFRTIDIRKEQPKIKCDAPLELDVSDSGFPFTVDASMFMFGVSTTYARLLHADTTPIEEWLFWLTDGYGHSNGAKLILTLLDANDTQLQEVANLLCDAGVDVDVYHSESSMEMAVRYLSLIPTLYNHSQATEKSWLVLCDDDTFFPFMHKLVERFQTYDSSVPTYIGTLSEDVFSVERHGSHAFGGGGIFLSRSLAGIITDLFDSCTTRDKVHESDTGWGPQGDILLRKCIYENTDVRLKTIWDLWQLDITGDAAGFYEWGKQPLSVHHYRGGDWTNAKPVEFTKIAYICGEDCILQRFMTQDGFLISGHSVSYYPDGTGFDWDMVERTMDAMPQDKGWNLDFMFGPQRPSLSRTGKKVAWDLQESQLGEDGSVRQTYTRRWDDWRWMYPDDSPMSNLDGILELIWIPV</sequence>
<keyword evidence="4" id="KW-0812">Transmembrane</keyword>